<dbReference type="Pfam" id="PF00135">
    <property type="entry name" value="COesterase"/>
    <property type="match status" value="1"/>
</dbReference>
<reference evidence="3" key="1">
    <citation type="submission" date="2022-04" db="EMBL/GenBank/DDBJ databases">
        <title>Brenneria sp. isolated from walnut trees in Serbia.</title>
        <authorList>
            <person name="Gasic K."/>
            <person name="Zlatkovic N."/>
            <person name="Kuzmanovic N."/>
        </authorList>
    </citation>
    <scope>NUCLEOTIDE SEQUENCE</scope>
    <source>
        <strain evidence="4">KBI 423</strain>
        <strain evidence="3">KBI 447</strain>
    </source>
</reference>
<dbReference type="PANTHER" id="PTHR11559">
    <property type="entry name" value="CARBOXYLESTERASE"/>
    <property type="match status" value="1"/>
</dbReference>
<dbReference type="Proteomes" id="UP001165569">
    <property type="component" value="Unassembled WGS sequence"/>
</dbReference>
<dbReference type="InterPro" id="IPR002018">
    <property type="entry name" value="CarbesteraseB"/>
</dbReference>
<dbReference type="InterPro" id="IPR029058">
    <property type="entry name" value="AB_hydrolase_fold"/>
</dbReference>
<evidence type="ECO:0000313" key="4">
    <source>
        <dbReference type="EMBL" id="MCV9881280.1"/>
    </source>
</evidence>
<dbReference type="InterPro" id="IPR050309">
    <property type="entry name" value="Type-B_Carboxylest/Lipase"/>
</dbReference>
<feature type="chain" id="PRO_5041206205" evidence="1">
    <location>
        <begin position="23"/>
        <end position="514"/>
    </location>
</feature>
<evidence type="ECO:0000313" key="6">
    <source>
        <dbReference type="Proteomes" id="UP001165569"/>
    </source>
</evidence>
<dbReference type="EMBL" id="JAMPJU010000002">
    <property type="protein sequence ID" value="MCV9881280.1"/>
    <property type="molecule type" value="Genomic_DNA"/>
</dbReference>
<dbReference type="PROSITE" id="PS00941">
    <property type="entry name" value="CARBOXYLESTERASE_B_2"/>
    <property type="match status" value="1"/>
</dbReference>
<accession>A0AA41XX27</accession>
<dbReference type="EMBL" id="JAMPJT010000002">
    <property type="protein sequence ID" value="MCV9878156.1"/>
    <property type="molecule type" value="Genomic_DNA"/>
</dbReference>
<keyword evidence="5" id="KW-1185">Reference proteome</keyword>
<gene>
    <name evidence="3" type="ORF">NC803_04750</name>
    <name evidence="4" type="ORF">NC856_03180</name>
</gene>
<dbReference type="RefSeq" id="WP_264088995.1">
    <property type="nucleotide sequence ID" value="NZ_JAMPJT010000002.1"/>
</dbReference>
<sequence>MHKTLTASLLLLITAAGQSATANQPQVTLDSGPIVGASAQGVDTFKGIPFAAPPIGELRWQPPQPVKSWTEPLASVAYGKDCMQKPFPGDAAPPGVGLSEDCLTINVWRPADAKGPLPVMVWIYGGGFVNGGASPAIYSGQAFARQGIVFVSFNYRVGRFGFFAHPSLADQPLRGNYGLMDQIAALKWVQRNISAFNGDPQNVTLFGESAGGFSVGSLLTTDLAKGLFQKAIIESGSGRYNLVPQQSWQHAEQAGIAFANANGISGNDETALAALRQIPADSVVNGLNMATMMSVDYSGPMTDGKLITGEPQDLYRQGAFQQVPLMIGVTDDDIGFPPQVTTLDEAVTDFADSQRQKALQAYHGMSPQAVATAIASDRFMVEPARFVARIWENAAIPVWQFRFGYVAESMRAQWPAAVHASEIPYVFNTLTARYGDNVTASDQAVAQQMHQYWVNFARSGNPNAAGLPTWNRYNSQQDNILLIPAAGAASTKEIADPWKTRLDLIETLAQSGAD</sequence>
<dbReference type="Gene3D" id="3.40.50.1820">
    <property type="entry name" value="alpha/beta hydrolase"/>
    <property type="match status" value="1"/>
</dbReference>
<name>A0AA41XX27_9GAMM</name>
<evidence type="ECO:0000313" key="3">
    <source>
        <dbReference type="EMBL" id="MCV9878156.1"/>
    </source>
</evidence>
<keyword evidence="1" id="KW-0732">Signal</keyword>
<dbReference type="Proteomes" id="UP001165568">
    <property type="component" value="Unassembled WGS sequence"/>
</dbReference>
<dbReference type="AlphaFoldDB" id="A0AA41XX27"/>
<dbReference type="SUPFAM" id="SSF53474">
    <property type="entry name" value="alpha/beta-Hydrolases"/>
    <property type="match status" value="1"/>
</dbReference>
<dbReference type="InterPro" id="IPR019819">
    <property type="entry name" value="Carboxylesterase_B_CS"/>
</dbReference>
<organism evidence="3 6">
    <name type="scientific">Brenneria izbisi</name>
    <dbReference type="NCBI Taxonomy" id="2939450"/>
    <lineage>
        <taxon>Bacteria</taxon>
        <taxon>Pseudomonadati</taxon>
        <taxon>Pseudomonadota</taxon>
        <taxon>Gammaproteobacteria</taxon>
        <taxon>Enterobacterales</taxon>
        <taxon>Pectobacteriaceae</taxon>
        <taxon>Brenneria</taxon>
    </lineage>
</organism>
<protein>
    <submittedName>
        <fullName evidence="3">Carboxylesterase family protein</fullName>
    </submittedName>
</protein>
<comment type="caution">
    <text evidence="3">The sequence shown here is derived from an EMBL/GenBank/DDBJ whole genome shotgun (WGS) entry which is preliminary data.</text>
</comment>
<evidence type="ECO:0000256" key="1">
    <source>
        <dbReference type="SAM" id="SignalP"/>
    </source>
</evidence>
<feature type="domain" description="Carboxylesterase type B" evidence="2">
    <location>
        <begin position="24"/>
        <end position="486"/>
    </location>
</feature>
<evidence type="ECO:0000313" key="5">
    <source>
        <dbReference type="Proteomes" id="UP001165568"/>
    </source>
</evidence>
<feature type="signal peptide" evidence="1">
    <location>
        <begin position="1"/>
        <end position="22"/>
    </location>
</feature>
<proteinExistence type="predicted"/>
<evidence type="ECO:0000259" key="2">
    <source>
        <dbReference type="Pfam" id="PF00135"/>
    </source>
</evidence>